<feature type="domain" description="Methyltransferase type 11" evidence="1">
    <location>
        <begin position="54"/>
        <end position="94"/>
    </location>
</feature>
<name>A0A433WLC6_9BACT</name>
<dbReference type="GO" id="GO:0032259">
    <property type="term" value="P:methylation"/>
    <property type="evidence" value="ECO:0007669"/>
    <property type="project" value="UniProtKB-KW"/>
</dbReference>
<dbReference type="Proteomes" id="UP000281028">
    <property type="component" value="Unassembled WGS sequence"/>
</dbReference>
<gene>
    <name evidence="2" type="ORF">ECE50_001630</name>
</gene>
<dbReference type="AlphaFoldDB" id="A0A433WLC6"/>
<accession>A0A433WLC6</accession>
<dbReference type="EMBL" id="RIAR02000001">
    <property type="protein sequence ID" value="NSL85513.1"/>
    <property type="molecule type" value="Genomic_DNA"/>
</dbReference>
<dbReference type="SUPFAM" id="SSF53335">
    <property type="entry name" value="S-adenosyl-L-methionine-dependent methyltransferases"/>
    <property type="match status" value="1"/>
</dbReference>
<dbReference type="Pfam" id="PF08241">
    <property type="entry name" value="Methyltransf_11"/>
    <property type="match status" value="1"/>
</dbReference>
<comment type="caution">
    <text evidence="2">The sequence shown here is derived from an EMBL/GenBank/DDBJ whole genome shotgun (WGS) entry which is preliminary data.</text>
</comment>
<keyword evidence="2" id="KW-0808">Transferase</keyword>
<evidence type="ECO:0000259" key="1">
    <source>
        <dbReference type="Pfam" id="PF08241"/>
    </source>
</evidence>
<dbReference type="InterPro" id="IPR013216">
    <property type="entry name" value="Methyltransf_11"/>
</dbReference>
<keyword evidence="3" id="KW-1185">Reference proteome</keyword>
<sequence length="194" mass="22390">MVLRATEKKLIQSLKDSSDWKLVIGASKVFESGWIPTEVQHFNLLLPDTWNKYIPDNSVSAFLAEHVWEHLTYEEGLTAAKTCHRYLKPGGYLRIAIPDGFHSDPAYINIVKPGGTGWGADDHKLLYNYRLLTTLLENAGFREVKLLEYFDEQGQFHFNEWKKEDGMVHRSKRYDERNVDGKLNYTSIIVDAVK</sequence>
<dbReference type="GO" id="GO:0008757">
    <property type="term" value="F:S-adenosylmethionine-dependent methyltransferase activity"/>
    <property type="evidence" value="ECO:0007669"/>
    <property type="project" value="InterPro"/>
</dbReference>
<keyword evidence="2" id="KW-0489">Methyltransferase</keyword>
<dbReference type="OrthoDB" id="64188at2"/>
<organism evidence="2 3">
    <name type="scientific">Chitinophaga solisilvae</name>
    <dbReference type="NCBI Taxonomy" id="1233460"/>
    <lineage>
        <taxon>Bacteria</taxon>
        <taxon>Pseudomonadati</taxon>
        <taxon>Bacteroidota</taxon>
        <taxon>Chitinophagia</taxon>
        <taxon>Chitinophagales</taxon>
        <taxon>Chitinophagaceae</taxon>
        <taxon>Chitinophaga</taxon>
    </lineage>
</organism>
<evidence type="ECO:0000313" key="2">
    <source>
        <dbReference type="EMBL" id="NSL85513.1"/>
    </source>
</evidence>
<proteinExistence type="predicted"/>
<reference evidence="2" key="1">
    <citation type="submission" date="2020-05" db="EMBL/GenBank/DDBJ databases">
        <title>Chitinophaga laudate sp. nov., isolated from a tropical peat swamp.</title>
        <authorList>
            <person name="Goh C.B.S."/>
            <person name="Lee M.S."/>
            <person name="Parimannan S."/>
            <person name="Pasbakhsh P."/>
            <person name="Yule C.M."/>
            <person name="Rajandas H."/>
            <person name="Loke S."/>
            <person name="Croft L."/>
            <person name="Tan J.B.L."/>
        </authorList>
    </citation>
    <scope>NUCLEOTIDE SEQUENCE</scope>
    <source>
        <strain evidence="2">Mgbs1</strain>
    </source>
</reference>
<evidence type="ECO:0000313" key="3">
    <source>
        <dbReference type="Proteomes" id="UP000281028"/>
    </source>
</evidence>
<dbReference type="Gene3D" id="3.40.50.150">
    <property type="entry name" value="Vaccinia Virus protein VP39"/>
    <property type="match status" value="1"/>
</dbReference>
<dbReference type="InterPro" id="IPR029063">
    <property type="entry name" value="SAM-dependent_MTases_sf"/>
</dbReference>
<protein>
    <submittedName>
        <fullName evidence="2">Methyltransferase domain-containing protein</fullName>
    </submittedName>
</protein>